<feature type="compositionally biased region" description="Acidic residues" evidence="1">
    <location>
        <begin position="63"/>
        <end position="77"/>
    </location>
</feature>
<gene>
    <name evidence="2" type="ORF">LTR36_007282</name>
</gene>
<dbReference type="Proteomes" id="UP001324427">
    <property type="component" value="Unassembled WGS sequence"/>
</dbReference>
<protein>
    <submittedName>
        <fullName evidence="2">Uncharacterized protein</fullName>
    </submittedName>
</protein>
<dbReference type="EMBL" id="JAVFHQ010000047">
    <property type="protein sequence ID" value="KAK4541918.1"/>
    <property type="molecule type" value="Genomic_DNA"/>
</dbReference>
<feature type="region of interest" description="Disordered" evidence="1">
    <location>
        <begin position="63"/>
        <end position="84"/>
    </location>
</feature>
<accession>A0AAV9JAH3</accession>
<dbReference type="AlphaFoldDB" id="A0AAV9JAH3"/>
<evidence type="ECO:0000313" key="3">
    <source>
        <dbReference type="Proteomes" id="UP001324427"/>
    </source>
</evidence>
<keyword evidence="3" id="KW-1185">Reference proteome</keyword>
<name>A0AAV9JAH3_9PEZI</name>
<comment type="caution">
    <text evidence="2">The sequence shown here is derived from an EMBL/GenBank/DDBJ whole genome shotgun (WGS) entry which is preliminary data.</text>
</comment>
<sequence>MARRFHPHPEGEDTQADAALAELQASIDSLKAEHDELWPGARAAGEDIEDEIEEGDIEYHDIEEDQEQLETTSEEQEEHVARTPPARIHVSEALKLPFRAPSKVTVAKVAELRKRYEQ</sequence>
<reference evidence="2 3" key="1">
    <citation type="submission" date="2021-11" db="EMBL/GenBank/DDBJ databases">
        <title>Black yeast isolated from Biological Soil Crust.</title>
        <authorList>
            <person name="Kurbessoian T."/>
        </authorList>
    </citation>
    <scope>NUCLEOTIDE SEQUENCE [LARGE SCALE GENOMIC DNA]</scope>
    <source>
        <strain evidence="2 3">CCFEE 5522</strain>
    </source>
</reference>
<proteinExistence type="predicted"/>
<evidence type="ECO:0000313" key="2">
    <source>
        <dbReference type="EMBL" id="KAK4541918.1"/>
    </source>
</evidence>
<organism evidence="2 3">
    <name type="scientific">Oleoguttula mirabilis</name>
    <dbReference type="NCBI Taxonomy" id="1507867"/>
    <lineage>
        <taxon>Eukaryota</taxon>
        <taxon>Fungi</taxon>
        <taxon>Dikarya</taxon>
        <taxon>Ascomycota</taxon>
        <taxon>Pezizomycotina</taxon>
        <taxon>Dothideomycetes</taxon>
        <taxon>Dothideomycetidae</taxon>
        <taxon>Mycosphaerellales</taxon>
        <taxon>Teratosphaeriaceae</taxon>
        <taxon>Oleoguttula</taxon>
    </lineage>
</organism>
<evidence type="ECO:0000256" key="1">
    <source>
        <dbReference type="SAM" id="MobiDB-lite"/>
    </source>
</evidence>